<evidence type="ECO:0000313" key="3">
    <source>
        <dbReference type="Proteomes" id="UP000318834"/>
    </source>
</evidence>
<accession>A0A537IPW7</accession>
<dbReference type="AlphaFoldDB" id="A0A537IPW7"/>
<name>A0A537IPW7_9BACT</name>
<dbReference type="SUPFAM" id="SSF54909">
    <property type="entry name" value="Dimeric alpha+beta barrel"/>
    <property type="match status" value="1"/>
</dbReference>
<organism evidence="2 3">
    <name type="scientific">Candidatus Segetimicrobium genomatis</name>
    <dbReference type="NCBI Taxonomy" id="2569760"/>
    <lineage>
        <taxon>Bacteria</taxon>
        <taxon>Bacillati</taxon>
        <taxon>Candidatus Sysuimicrobiota</taxon>
        <taxon>Candidatus Sysuimicrobiia</taxon>
        <taxon>Candidatus Sysuimicrobiales</taxon>
        <taxon>Candidatus Segetimicrobiaceae</taxon>
        <taxon>Candidatus Segetimicrobium</taxon>
    </lineage>
</organism>
<dbReference type="EMBL" id="VBAP01000073">
    <property type="protein sequence ID" value="TMI73345.1"/>
    <property type="molecule type" value="Genomic_DNA"/>
</dbReference>
<dbReference type="InterPro" id="IPR011008">
    <property type="entry name" value="Dimeric_a/b-barrel"/>
</dbReference>
<dbReference type="Pfam" id="PF01037">
    <property type="entry name" value="AsnC_trans_reg"/>
    <property type="match status" value="1"/>
</dbReference>
<proteinExistence type="predicted"/>
<dbReference type="InterPro" id="IPR019887">
    <property type="entry name" value="Tscrpt_reg_AsnC/Lrp_C"/>
</dbReference>
<gene>
    <name evidence="2" type="ORF">E6H05_09935</name>
</gene>
<evidence type="ECO:0000259" key="1">
    <source>
        <dbReference type="Pfam" id="PF01037"/>
    </source>
</evidence>
<comment type="caution">
    <text evidence="2">The sequence shown here is derived from an EMBL/GenBank/DDBJ whole genome shotgun (WGS) entry which is preliminary data.</text>
</comment>
<evidence type="ECO:0000313" key="2">
    <source>
        <dbReference type="EMBL" id="TMI73345.1"/>
    </source>
</evidence>
<protein>
    <submittedName>
        <fullName evidence="2">Lrp/AsnC family transcriptional regulator</fullName>
    </submittedName>
</protein>
<reference evidence="2 3" key="1">
    <citation type="journal article" date="2019" name="Nat. Microbiol.">
        <title>Mediterranean grassland soil C-N compound turnover is dependent on rainfall and depth, and is mediated by genomically divergent microorganisms.</title>
        <authorList>
            <person name="Diamond S."/>
            <person name="Andeer P.F."/>
            <person name="Li Z."/>
            <person name="Crits-Christoph A."/>
            <person name="Burstein D."/>
            <person name="Anantharaman K."/>
            <person name="Lane K.R."/>
            <person name="Thomas B.C."/>
            <person name="Pan C."/>
            <person name="Northen T.R."/>
            <person name="Banfield J.F."/>
        </authorList>
    </citation>
    <scope>NUCLEOTIDE SEQUENCE [LARGE SCALE GENOMIC DNA]</scope>
    <source>
        <strain evidence="2">NP_8</strain>
    </source>
</reference>
<feature type="domain" description="Transcription regulator AsnC/Lrp ligand binding" evidence="1">
    <location>
        <begin position="7"/>
        <end position="75"/>
    </location>
</feature>
<sequence>MAVQAYVLVRTLPGQAGEALAQIVSTPGVSSAHAVTGPTDIIAFVEAPSMDALGRLIVSRIQQAPGVTRTTTCVVTPIESPAL</sequence>
<dbReference type="Gene3D" id="3.30.70.920">
    <property type="match status" value="1"/>
</dbReference>
<dbReference type="Proteomes" id="UP000318834">
    <property type="component" value="Unassembled WGS sequence"/>
</dbReference>